<feature type="domain" description="DAGKc" evidence="12">
    <location>
        <begin position="4"/>
        <end position="133"/>
    </location>
</feature>
<dbReference type="Pfam" id="PF00781">
    <property type="entry name" value="DAGK_cat"/>
    <property type="match status" value="1"/>
</dbReference>
<evidence type="ECO:0000313" key="14">
    <source>
        <dbReference type="Proteomes" id="UP000391834"/>
    </source>
</evidence>
<keyword evidence="11" id="KW-1208">Phospholipid metabolism</keyword>
<dbReference type="Gene3D" id="3.40.50.10330">
    <property type="entry name" value="Probable inorganic polyphosphate/atp-NAD kinase, domain 1"/>
    <property type="match status" value="1"/>
</dbReference>
<evidence type="ECO:0000256" key="4">
    <source>
        <dbReference type="ARBA" id="ARBA00022723"/>
    </source>
</evidence>
<keyword evidence="4" id="KW-0479">Metal-binding</keyword>
<keyword evidence="2" id="KW-0444">Lipid biosynthesis</keyword>
<dbReference type="InterPro" id="IPR017438">
    <property type="entry name" value="ATP-NAD_kinase_N"/>
</dbReference>
<evidence type="ECO:0000313" key="13">
    <source>
        <dbReference type="EMBL" id="GET32127.1"/>
    </source>
</evidence>
<dbReference type="PANTHER" id="PTHR12358">
    <property type="entry name" value="SPHINGOSINE KINASE"/>
    <property type="match status" value="1"/>
</dbReference>
<dbReference type="RefSeq" id="WP_025863373.1">
    <property type="nucleotide sequence ID" value="NZ_BLAX01000001.1"/>
</dbReference>
<evidence type="ECO:0000256" key="10">
    <source>
        <dbReference type="ARBA" id="ARBA00023209"/>
    </source>
</evidence>
<protein>
    <recommendedName>
        <fullName evidence="12">DAGKc domain-containing protein</fullName>
    </recommendedName>
</protein>
<keyword evidence="10" id="KW-0594">Phospholipid biosynthesis</keyword>
<dbReference type="GO" id="GO:0005886">
    <property type="term" value="C:plasma membrane"/>
    <property type="evidence" value="ECO:0007669"/>
    <property type="project" value="TreeGrafter"/>
</dbReference>
<dbReference type="InterPro" id="IPR045540">
    <property type="entry name" value="YegS/DAGK_C"/>
</dbReference>
<comment type="cofactor">
    <cofactor evidence="1">
        <name>Mg(2+)</name>
        <dbReference type="ChEBI" id="CHEBI:18420"/>
    </cofactor>
</comment>
<evidence type="ECO:0000256" key="2">
    <source>
        <dbReference type="ARBA" id="ARBA00022516"/>
    </source>
</evidence>
<evidence type="ECO:0000256" key="7">
    <source>
        <dbReference type="ARBA" id="ARBA00022840"/>
    </source>
</evidence>
<keyword evidence="9" id="KW-0443">Lipid metabolism</keyword>
<dbReference type="InterPro" id="IPR016064">
    <property type="entry name" value="NAD/diacylglycerol_kinase_sf"/>
</dbReference>
<keyword evidence="6" id="KW-0418">Kinase</keyword>
<accession>A0A5M4AXC8</accession>
<dbReference type="PANTHER" id="PTHR12358:SF106">
    <property type="entry name" value="LIPID KINASE YEGS"/>
    <property type="match status" value="1"/>
</dbReference>
<dbReference type="NCBIfam" id="TIGR00147">
    <property type="entry name" value="YegS/Rv2252/BmrU family lipid kinase"/>
    <property type="match status" value="1"/>
</dbReference>
<dbReference type="AlphaFoldDB" id="A0A5M4AXC8"/>
<evidence type="ECO:0000256" key="3">
    <source>
        <dbReference type="ARBA" id="ARBA00022679"/>
    </source>
</evidence>
<dbReference type="InterPro" id="IPR001206">
    <property type="entry name" value="Diacylglycerol_kinase_cat_dom"/>
</dbReference>
<dbReference type="GO" id="GO:0016301">
    <property type="term" value="F:kinase activity"/>
    <property type="evidence" value="ECO:0007669"/>
    <property type="project" value="UniProtKB-KW"/>
</dbReference>
<dbReference type="Pfam" id="PF19279">
    <property type="entry name" value="YegS_C"/>
    <property type="match status" value="1"/>
</dbReference>
<dbReference type="Proteomes" id="UP000391834">
    <property type="component" value="Unassembled WGS sequence"/>
</dbReference>
<evidence type="ECO:0000256" key="9">
    <source>
        <dbReference type="ARBA" id="ARBA00023098"/>
    </source>
</evidence>
<dbReference type="SUPFAM" id="SSF111331">
    <property type="entry name" value="NAD kinase/diacylglycerol kinase-like"/>
    <property type="match status" value="1"/>
</dbReference>
<keyword evidence="8" id="KW-0460">Magnesium</keyword>
<dbReference type="GO" id="GO:0008654">
    <property type="term" value="P:phospholipid biosynthetic process"/>
    <property type="evidence" value="ECO:0007669"/>
    <property type="project" value="UniProtKB-KW"/>
</dbReference>
<keyword evidence="3" id="KW-0808">Transferase</keyword>
<comment type="caution">
    <text evidence="13">The sequence shown here is derived from an EMBL/GenBank/DDBJ whole genome shotgun (WGS) entry which is preliminary data.</text>
</comment>
<reference evidence="13 14" key="1">
    <citation type="submission" date="2019-10" db="EMBL/GenBank/DDBJ databases">
        <title>Prolixibacter strains distinguished by the presence of nitrate reductase genes were adept at nitrate-dependent anaerobic corrosion of metallic iron and carbon steel.</title>
        <authorList>
            <person name="Iino T."/>
            <person name="Shono N."/>
            <person name="Ito K."/>
            <person name="Nakamura R."/>
            <person name="Sueoka K."/>
            <person name="Harayama S."/>
            <person name="Ohkuma M."/>
        </authorList>
    </citation>
    <scope>NUCLEOTIDE SEQUENCE [LARGE SCALE GENOMIC DNA]</scope>
    <source>
        <strain evidence="13 14">JCM 13498</strain>
    </source>
</reference>
<evidence type="ECO:0000256" key="8">
    <source>
        <dbReference type="ARBA" id="ARBA00022842"/>
    </source>
</evidence>
<dbReference type="GO" id="GO:0005524">
    <property type="term" value="F:ATP binding"/>
    <property type="evidence" value="ECO:0007669"/>
    <property type="project" value="UniProtKB-KW"/>
</dbReference>
<name>A0A5M4AXC8_9BACT</name>
<keyword evidence="7" id="KW-0067">ATP-binding</keyword>
<evidence type="ECO:0000259" key="12">
    <source>
        <dbReference type="PROSITE" id="PS50146"/>
    </source>
</evidence>
<sequence length="306" mass="33774">MTEKSNYRYLFIINPVAGIGGKKYFPEMIMRVFGEMDVIVETCFTTGRGDASRLVRENWERFDVFVAVGGDGTVNEVISAVAGTEKLFALIPAGSGNALGRELGLSMWPARALKEMVASHLRIIDTGKVNGRRFVNVCGVGFDAHIAGRFAKSKLRGPLPYVAHVLRDFMAYQPHWYRITIDEKTFRRKAFVVTVANTSQFGNNAYIAPRAKIDDALLDICILKPFPVGVAPDLALRLFNGQLDRSKYCEYHQGKEILIEGETLGYQVDGEPIINNQPLQLSVDGKSLNILVPGSIRKVAGLSFAG</sequence>
<dbReference type="EMBL" id="BLAX01000001">
    <property type="protein sequence ID" value="GET32127.1"/>
    <property type="molecule type" value="Genomic_DNA"/>
</dbReference>
<dbReference type="Gene3D" id="2.60.200.40">
    <property type="match status" value="1"/>
</dbReference>
<evidence type="ECO:0000256" key="5">
    <source>
        <dbReference type="ARBA" id="ARBA00022741"/>
    </source>
</evidence>
<dbReference type="InterPro" id="IPR005218">
    <property type="entry name" value="Diacylglycerol/lipid_kinase"/>
</dbReference>
<dbReference type="SMART" id="SM00046">
    <property type="entry name" value="DAGKc"/>
    <property type="match status" value="1"/>
</dbReference>
<keyword evidence="5" id="KW-0547">Nucleotide-binding</keyword>
<dbReference type="OrthoDB" id="9786026at2"/>
<evidence type="ECO:0000256" key="1">
    <source>
        <dbReference type="ARBA" id="ARBA00001946"/>
    </source>
</evidence>
<evidence type="ECO:0000256" key="11">
    <source>
        <dbReference type="ARBA" id="ARBA00023264"/>
    </source>
</evidence>
<evidence type="ECO:0000256" key="6">
    <source>
        <dbReference type="ARBA" id="ARBA00022777"/>
    </source>
</evidence>
<organism evidence="13 14">
    <name type="scientific">Prolixibacter bellariivorans</name>
    <dbReference type="NCBI Taxonomy" id="314319"/>
    <lineage>
        <taxon>Bacteria</taxon>
        <taxon>Pseudomonadati</taxon>
        <taxon>Bacteroidota</taxon>
        <taxon>Bacteroidia</taxon>
        <taxon>Marinilabiliales</taxon>
        <taxon>Prolixibacteraceae</taxon>
        <taxon>Prolixibacter</taxon>
    </lineage>
</organism>
<dbReference type="PROSITE" id="PS50146">
    <property type="entry name" value="DAGK"/>
    <property type="match status" value="1"/>
</dbReference>
<dbReference type="InterPro" id="IPR050187">
    <property type="entry name" value="Lipid_Phosphate_FormReg"/>
</dbReference>
<dbReference type="GO" id="GO:0046872">
    <property type="term" value="F:metal ion binding"/>
    <property type="evidence" value="ECO:0007669"/>
    <property type="project" value="UniProtKB-KW"/>
</dbReference>
<keyword evidence="14" id="KW-1185">Reference proteome</keyword>
<proteinExistence type="predicted"/>
<gene>
    <name evidence="13" type="ORF">PbJCM13498_09900</name>
</gene>